<sequence>MTESMNKNSVERACVKEASTDAYYINTHSVRPSLLELTLLALFESGFSGLRQEQVYPPQGLLLSTGDRFITGNLRNQVCELRKKEIHIIDWVDPYHLKDGRVMYFKRYAYPCIRSGIHAFRMMNRYRLARGVPQILLKNVLRLFLFT</sequence>
<comment type="caution">
    <text evidence="1">The sequence shown here is derived from an EMBL/GenBank/DDBJ whole genome shotgun (WGS) entry which is preliminary data.</text>
</comment>
<dbReference type="Proteomes" id="UP001500604">
    <property type="component" value="Unassembled WGS sequence"/>
</dbReference>
<reference evidence="2" key="1">
    <citation type="journal article" date="2019" name="Int. J. Syst. Evol. Microbiol.">
        <title>The Global Catalogue of Microorganisms (GCM) 10K type strain sequencing project: providing services to taxonomists for standard genome sequencing and annotation.</title>
        <authorList>
            <consortium name="The Broad Institute Genomics Platform"/>
            <consortium name="The Broad Institute Genome Sequencing Center for Infectious Disease"/>
            <person name="Wu L."/>
            <person name="Ma J."/>
        </authorList>
    </citation>
    <scope>NUCLEOTIDE SEQUENCE [LARGE SCALE GENOMIC DNA]</scope>
    <source>
        <strain evidence="2">JCM 17805</strain>
    </source>
</reference>
<protein>
    <submittedName>
        <fullName evidence="1">Uncharacterized protein</fullName>
    </submittedName>
</protein>
<proteinExistence type="predicted"/>
<name>A0ABP8V6C5_9GAMM</name>
<evidence type="ECO:0000313" key="1">
    <source>
        <dbReference type="EMBL" id="GAA4650841.1"/>
    </source>
</evidence>
<dbReference type="EMBL" id="BAABFL010000423">
    <property type="protein sequence ID" value="GAA4650841.1"/>
    <property type="molecule type" value="Genomic_DNA"/>
</dbReference>
<evidence type="ECO:0000313" key="2">
    <source>
        <dbReference type="Proteomes" id="UP001500604"/>
    </source>
</evidence>
<accession>A0ABP8V6C5</accession>
<dbReference type="RefSeq" id="WP_345197094.1">
    <property type="nucleotide sequence ID" value="NZ_BAABFL010000423.1"/>
</dbReference>
<gene>
    <name evidence="1" type="ORF">GCM10023116_31240</name>
</gene>
<organism evidence="1 2">
    <name type="scientific">Kistimonas scapharcae</name>
    <dbReference type="NCBI Taxonomy" id="1036133"/>
    <lineage>
        <taxon>Bacteria</taxon>
        <taxon>Pseudomonadati</taxon>
        <taxon>Pseudomonadota</taxon>
        <taxon>Gammaproteobacteria</taxon>
        <taxon>Oceanospirillales</taxon>
        <taxon>Endozoicomonadaceae</taxon>
        <taxon>Kistimonas</taxon>
    </lineage>
</organism>
<keyword evidence="2" id="KW-1185">Reference proteome</keyword>